<dbReference type="PIRSF" id="PIRSF000207">
    <property type="entry name" value="SiR-FP_CysJ"/>
    <property type="match status" value="1"/>
</dbReference>
<dbReference type="EC" id="1.8.1.2" evidence="1"/>
<evidence type="ECO:0000256" key="10">
    <source>
        <dbReference type="ARBA" id="ARBA00023192"/>
    </source>
</evidence>
<evidence type="ECO:0000313" key="15">
    <source>
        <dbReference type="EMBL" id="GAF02851.1"/>
    </source>
</evidence>
<dbReference type="AlphaFoldDB" id="W7YEI1"/>
<feature type="binding site" evidence="12">
    <location>
        <begin position="519"/>
        <end position="520"/>
    </location>
    <ligand>
        <name>NADP(+)</name>
        <dbReference type="ChEBI" id="CHEBI:58349"/>
    </ligand>
</feature>
<evidence type="ECO:0000256" key="7">
    <source>
        <dbReference type="ARBA" id="ARBA00022857"/>
    </source>
</evidence>
<dbReference type="GO" id="GO:0005829">
    <property type="term" value="C:cytosol"/>
    <property type="evidence" value="ECO:0007669"/>
    <property type="project" value="TreeGrafter"/>
</dbReference>
<feature type="binding site" evidence="12">
    <location>
        <position position="599"/>
    </location>
    <ligand>
        <name>FAD</name>
        <dbReference type="ChEBI" id="CHEBI:57692"/>
    </ligand>
</feature>
<feature type="binding site" evidence="12">
    <location>
        <position position="323"/>
    </location>
    <ligand>
        <name>FAD</name>
        <dbReference type="ChEBI" id="CHEBI:57692"/>
    </ligand>
</feature>
<accession>W7YEI1</accession>
<dbReference type="InterPro" id="IPR039261">
    <property type="entry name" value="FNR_nucleotide-bd"/>
</dbReference>
<dbReference type="PANTHER" id="PTHR19384">
    <property type="entry name" value="NITRIC OXIDE SYNTHASE-RELATED"/>
    <property type="match status" value="1"/>
</dbReference>
<keyword evidence="6 12" id="KW-0274">FAD</keyword>
<comment type="cofactor">
    <cofactor evidence="12">
        <name>FMN</name>
        <dbReference type="ChEBI" id="CHEBI:58210"/>
    </cofactor>
    <text evidence="12">Binds 1 FMN per subunit.</text>
</comment>
<keyword evidence="3" id="KW-0028">Amino-acid biosynthesis</keyword>
<dbReference type="PRINTS" id="PR00369">
    <property type="entry name" value="FLAVODOXIN"/>
</dbReference>
<evidence type="ECO:0000256" key="2">
    <source>
        <dbReference type="ARBA" id="ARBA00022448"/>
    </source>
</evidence>
<feature type="binding site" evidence="12">
    <location>
        <begin position="387"/>
        <end position="390"/>
    </location>
    <ligand>
        <name>FAD</name>
        <dbReference type="ChEBI" id="CHEBI:57692"/>
    </ligand>
</feature>
<dbReference type="NCBIfam" id="TIGR01931">
    <property type="entry name" value="cysJ"/>
    <property type="match status" value="1"/>
</dbReference>
<evidence type="ECO:0000256" key="6">
    <source>
        <dbReference type="ARBA" id="ARBA00022827"/>
    </source>
</evidence>
<feature type="binding site" evidence="12">
    <location>
        <begin position="405"/>
        <end position="407"/>
    </location>
    <ligand>
        <name>FAD</name>
        <dbReference type="ChEBI" id="CHEBI:57692"/>
    </ligand>
</feature>
<evidence type="ECO:0000256" key="8">
    <source>
        <dbReference type="ARBA" id="ARBA00022982"/>
    </source>
</evidence>
<proteinExistence type="predicted"/>
<comment type="catalytic activity">
    <reaction evidence="11">
        <text>hydrogen sulfide + 3 NADP(+) + 3 H2O = sulfite + 3 NADPH + 4 H(+)</text>
        <dbReference type="Rhea" id="RHEA:13801"/>
        <dbReference type="ChEBI" id="CHEBI:15377"/>
        <dbReference type="ChEBI" id="CHEBI:15378"/>
        <dbReference type="ChEBI" id="CHEBI:17359"/>
        <dbReference type="ChEBI" id="CHEBI:29919"/>
        <dbReference type="ChEBI" id="CHEBI:57783"/>
        <dbReference type="ChEBI" id="CHEBI:58349"/>
        <dbReference type="EC" id="1.8.1.2"/>
    </reaction>
</comment>
<dbReference type="PRINTS" id="PR00371">
    <property type="entry name" value="FPNCR"/>
</dbReference>
<dbReference type="Pfam" id="PF00667">
    <property type="entry name" value="FAD_binding_1"/>
    <property type="match status" value="1"/>
</dbReference>
<dbReference type="eggNOG" id="COG0369">
    <property type="taxonomic scope" value="Bacteria"/>
</dbReference>
<keyword evidence="9" id="KW-0560">Oxidoreductase</keyword>
<evidence type="ECO:0000256" key="9">
    <source>
        <dbReference type="ARBA" id="ARBA00023002"/>
    </source>
</evidence>
<dbReference type="CDD" id="cd06199">
    <property type="entry name" value="SiR"/>
    <property type="match status" value="1"/>
</dbReference>
<dbReference type="InterPro" id="IPR010199">
    <property type="entry name" value="CysJ"/>
</dbReference>
<keyword evidence="2" id="KW-0813">Transport</keyword>
<evidence type="ECO:0000256" key="4">
    <source>
        <dbReference type="ARBA" id="ARBA00022630"/>
    </source>
</evidence>
<name>W7YEI1_9BACT</name>
<sequence length="599" mass="67186">MIDAINKIFTQEQISQAKQLYEGLTDKQRFWLSGYMAGLNQSGGLLDGALQESSASIIGSNGASEVAVANKLSIIYGTHTGNSKLIAEQFAVLAEAKGIDVSLTSMPEYKNRKLKEEKNLLVIVSTHGEGDPPASAEDFYNYIFGKKAPKINQLNHAVIALGDSSYINFCQTGRDIFNQLKSLGSNEVHELIELDIDFKEQLDEVLPALANKFAGSSSTATNPLVRTTNNELNSDEWIEVEVLDKVLLNGRGSSKKTYHIELDIEDTGLSYLPGDALEIRADNDDKLILSILNQLNIPEDETIEADGDTKKIKEALKTGYEITTITVPVLKKYAEFAHNDQLSAILENKSKLADFLYGLDFLDLVTHFPVSLEAKDLPAILRKLPARVYSISSSYDYNPDEVHVTVGAVKYQLNNRDHFGVCSSFLSDRINIGDHVSVRVKKNEGFRLPSDDTNLIMVGPGTGIAPFRAFLQQRENNQASGKNWLFFGDQHFQTDFLYQAEMLQYRKKGLLSNIDVAFSRDQEEKIYVQHRLKEKGELVYKWLEDGACFYVCGDMKNMAKDVKAELLNIIQQYGNKTKEEANAYLKKLFTEKRFQEDVY</sequence>
<dbReference type="InterPro" id="IPR017938">
    <property type="entry name" value="Riboflavin_synthase-like_b-brl"/>
</dbReference>
<feature type="binding site" evidence="12">
    <location>
        <position position="411"/>
    </location>
    <ligand>
        <name>FAD</name>
        <dbReference type="ChEBI" id="CHEBI:57692"/>
    </ligand>
</feature>
<evidence type="ECO:0000259" key="13">
    <source>
        <dbReference type="PROSITE" id="PS50902"/>
    </source>
</evidence>
<dbReference type="Gene3D" id="1.20.990.10">
    <property type="entry name" value="NADPH-cytochrome p450 Reductase, Chain A, domain 3"/>
    <property type="match status" value="1"/>
</dbReference>
<organism evidence="15 16">
    <name type="scientific">Saccharicrinis fermentans DSM 9555 = JCM 21142</name>
    <dbReference type="NCBI Taxonomy" id="869213"/>
    <lineage>
        <taxon>Bacteria</taxon>
        <taxon>Pseudomonadati</taxon>
        <taxon>Bacteroidota</taxon>
        <taxon>Bacteroidia</taxon>
        <taxon>Marinilabiliales</taxon>
        <taxon>Marinilabiliaceae</taxon>
        <taxon>Saccharicrinis</taxon>
    </lineage>
</organism>
<dbReference type="GO" id="GO:0019344">
    <property type="term" value="P:cysteine biosynthetic process"/>
    <property type="evidence" value="ECO:0007669"/>
    <property type="project" value="UniProtKB-KW"/>
</dbReference>
<dbReference type="Proteomes" id="UP000019402">
    <property type="component" value="Unassembled WGS sequence"/>
</dbReference>
<dbReference type="SUPFAM" id="SSF52218">
    <property type="entry name" value="Flavoproteins"/>
    <property type="match status" value="1"/>
</dbReference>
<feature type="binding site" evidence="12">
    <location>
        <begin position="125"/>
        <end position="128"/>
    </location>
    <ligand>
        <name>FMN</name>
        <dbReference type="ChEBI" id="CHEBI:58210"/>
    </ligand>
</feature>
<dbReference type="STRING" id="869213.GCA_000517085_04282"/>
<dbReference type="InterPro" id="IPR017927">
    <property type="entry name" value="FAD-bd_FR_type"/>
</dbReference>
<dbReference type="Pfam" id="PF00258">
    <property type="entry name" value="Flavodoxin_1"/>
    <property type="match status" value="1"/>
</dbReference>
<evidence type="ECO:0000313" key="16">
    <source>
        <dbReference type="Proteomes" id="UP000019402"/>
    </source>
</evidence>
<feature type="binding site" evidence="12">
    <location>
        <begin position="525"/>
        <end position="529"/>
    </location>
    <ligand>
        <name>NADP(+)</name>
        <dbReference type="ChEBI" id="CHEBI:58349"/>
    </ligand>
</feature>
<keyword evidence="10" id="KW-0198">Cysteine biosynthesis</keyword>
<evidence type="ECO:0000256" key="12">
    <source>
        <dbReference type="PIRSR" id="PIRSR000207-1"/>
    </source>
</evidence>
<dbReference type="EMBL" id="BAMD01000014">
    <property type="protein sequence ID" value="GAF02851.1"/>
    <property type="molecule type" value="Genomic_DNA"/>
</dbReference>
<evidence type="ECO:0000259" key="14">
    <source>
        <dbReference type="PROSITE" id="PS51384"/>
    </source>
</evidence>
<dbReference type="PANTHER" id="PTHR19384:SF128">
    <property type="entry name" value="NADPH OXIDOREDUCTASE A"/>
    <property type="match status" value="1"/>
</dbReference>
<dbReference type="FunFam" id="3.40.50.80:FF:000001">
    <property type="entry name" value="NADPH--cytochrome P450 reductase 1"/>
    <property type="match status" value="1"/>
</dbReference>
<dbReference type="InterPro" id="IPR023173">
    <property type="entry name" value="NADPH_Cyt_P450_Rdtase_alpha"/>
</dbReference>
<protein>
    <recommendedName>
        <fullName evidence="1">assimilatory sulfite reductase (NADPH)</fullName>
        <ecNumber evidence="1">1.8.1.2</ecNumber>
    </recommendedName>
</protein>
<dbReference type="GO" id="GO:0004783">
    <property type="term" value="F:sulfite reductase (NADPH) activity"/>
    <property type="evidence" value="ECO:0007669"/>
    <property type="project" value="UniProtKB-EC"/>
</dbReference>
<dbReference type="GO" id="GO:0050660">
    <property type="term" value="F:flavin adenine dinucleotide binding"/>
    <property type="evidence" value="ECO:0007669"/>
    <property type="project" value="InterPro"/>
</dbReference>
<keyword evidence="5 12" id="KW-0288">FMN</keyword>
<dbReference type="PROSITE" id="PS50902">
    <property type="entry name" value="FLAVODOXIN_LIKE"/>
    <property type="match status" value="1"/>
</dbReference>
<feature type="domain" description="FAD-binding FR-type" evidence="14">
    <location>
        <begin position="235"/>
        <end position="449"/>
    </location>
</feature>
<dbReference type="Gene3D" id="3.40.50.80">
    <property type="entry name" value="Nucleotide-binding domain of ferredoxin-NADP reductase (FNR) module"/>
    <property type="match status" value="1"/>
</dbReference>
<evidence type="ECO:0000256" key="3">
    <source>
        <dbReference type="ARBA" id="ARBA00022605"/>
    </source>
</evidence>
<comment type="cofactor">
    <cofactor evidence="12">
        <name>FAD</name>
        <dbReference type="ChEBI" id="CHEBI:57692"/>
    </cofactor>
    <text evidence="12">Binds 1 FAD per subunit.</text>
</comment>
<dbReference type="InterPro" id="IPR001094">
    <property type="entry name" value="Flavdoxin-like"/>
</dbReference>
<keyword evidence="16" id="KW-1185">Reference proteome</keyword>
<dbReference type="GO" id="GO:0010181">
    <property type="term" value="F:FMN binding"/>
    <property type="evidence" value="ECO:0007669"/>
    <property type="project" value="InterPro"/>
</dbReference>
<dbReference type="RefSeq" id="WP_052343359.1">
    <property type="nucleotide sequence ID" value="NZ_BAMD01000014.1"/>
</dbReference>
<evidence type="ECO:0000256" key="5">
    <source>
        <dbReference type="ARBA" id="ARBA00022643"/>
    </source>
</evidence>
<dbReference type="Gene3D" id="2.40.30.10">
    <property type="entry name" value="Translation factors"/>
    <property type="match status" value="1"/>
</dbReference>
<feature type="binding site" evidence="12">
    <location>
        <begin position="420"/>
        <end position="423"/>
    </location>
    <ligand>
        <name>FAD</name>
        <dbReference type="ChEBI" id="CHEBI:57692"/>
    </ligand>
</feature>
<evidence type="ECO:0000256" key="1">
    <source>
        <dbReference type="ARBA" id="ARBA00012604"/>
    </source>
</evidence>
<dbReference type="InterPro" id="IPR008254">
    <property type="entry name" value="Flavodoxin/NO_synth"/>
</dbReference>
<dbReference type="SUPFAM" id="SSF63380">
    <property type="entry name" value="Riboflavin synthase domain-like"/>
    <property type="match status" value="1"/>
</dbReference>
<dbReference type="InterPro" id="IPR003097">
    <property type="entry name" value="CysJ-like_FAD-binding"/>
</dbReference>
<comment type="caution">
    <text evidence="15">The sequence shown here is derived from an EMBL/GenBank/DDBJ whole genome shotgun (WGS) entry which is preliminary data.</text>
</comment>
<dbReference type="Gene3D" id="3.40.50.360">
    <property type="match status" value="1"/>
</dbReference>
<dbReference type="InterPro" id="IPR029039">
    <property type="entry name" value="Flavoprotein-like_sf"/>
</dbReference>
<feature type="binding site" evidence="12">
    <location>
        <position position="561"/>
    </location>
    <ligand>
        <name>NADP(+)</name>
        <dbReference type="ChEBI" id="CHEBI:58349"/>
    </ligand>
</feature>
<dbReference type="OrthoDB" id="9789468at2"/>
<dbReference type="SUPFAM" id="SSF52343">
    <property type="entry name" value="Ferredoxin reductase-like, C-terminal NADP-linked domain"/>
    <property type="match status" value="1"/>
</dbReference>
<dbReference type="PROSITE" id="PS51384">
    <property type="entry name" value="FAD_FR"/>
    <property type="match status" value="1"/>
</dbReference>
<dbReference type="InterPro" id="IPR001709">
    <property type="entry name" value="Flavoprot_Pyr_Nucl_cyt_Rdtase"/>
</dbReference>
<keyword evidence="4" id="KW-0285">Flavoprotein</keyword>
<dbReference type="InterPro" id="IPR001433">
    <property type="entry name" value="OxRdtase_FAD/NAD-bd"/>
</dbReference>
<feature type="binding site" evidence="12">
    <location>
        <begin position="161"/>
        <end position="170"/>
    </location>
    <ligand>
        <name>FMN</name>
        <dbReference type="ChEBI" id="CHEBI:58210"/>
    </ligand>
</feature>
<dbReference type="Pfam" id="PF00175">
    <property type="entry name" value="NAD_binding_1"/>
    <property type="match status" value="1"/>
</dbReference>
<reference evidence="15 16" key="1">
    <citation type="journal article" date="2014" name="Genome Announc.">
        <title>Draft Genome Sequence of Cytophaga fermentans JCM 21142T, a Facultative Anaerobe Isolated from Marine Mud.</title>
        <authorList>
            <person name="Starns D."/>
            <person name="Oshima K."/>
            <person name="Suda W."/>
            <person name="Iino T."/>
            <person name="Yuki M."/>
            <person name="Inoue J."/>
            <person name="Kitamura K."/>
            <person name="Iida T."/>
            <person name="Darby A."/>
            <person name="Hattori M."/>
            <person name="Ohkuma M."/>
        </authorList>
    </citation>
    <scope>NUCLEOTIDE SEQUENCE [LARGE SCALE GENOMIC DNA]</scope>
    <source>
        <strain evidence="15 16">JCM 21142</strain>
    </source>
</reference>
<feature type="domain" description="Flavodoxin-like" evidence="13">
    <location>
        <begin position="72"/>
        <end position="214"/>
    </location>
</feature>
<keyword evidence="8" id="KW-0249">Electron transport</keyword>
<gene>
    <name evidence="15" type="ORF">JCM21142_41496</name>
</gene>
<evidence type="ECO:0000256" key="11">
    <source>
        <dbReference type="ARBA" id="ARBA00052219"/>
    </source>
</evidence>
<keyword evidence="7 12" id="KW-0521">NADP</keyword>